<name>A0ABV4B2T0_9BURK</name>
<protein>
    <submittedName>
        <fullName evidence="1">Uncharacterized protein</fullName>
    </submittedName>
</protein>
<organism evidence="1 2">
    <name type="scientific">Comamonas sediminis</name>
    <dbReference type="NCBI Taxonomy" id="1783360"/>
    <lineage>
        <taxon>Bacteria</taxon>
        <taxon>Pseudomonadati</taxon>
        <taxon>Pseudomonadota</taxon>
        <taxon>Betaproteobacteria</taxon>
        <taxon>Burkholderiales</taxon>
        <taxon>Comamonadaceae</taxon>
        <taxon>Comamonas</taxon>
    </lineage>
</organism>
<dbReference type="RefSeq" id="WP_239812464.1">
    <property type="nucleotide sequence ID" value="NZ_CP191350.1"/>
</dbReference>
<dbReference type="EMBL" id="JBGBDC010000004">
    <property type="protein sequence ID" value="MEY2251692.1"/>
    <property type="molecule type" value="Genomic_DNA"/>
</dbReference>
<accession>A0ABV4B2T0</accession>
<evidence type="ECO:0000313" key="1">
    <source>
        <dbReference type="EMBL" id="MEY2251692.1"/>
    </source>
</evidence>
<gene>
    <name evidence="1" type="ORF">AB7A72_11820</name>
</gene>
<sequence length="89" mass="9846">MSLYDTIESAFLQVLKSGRTPHRLHLTEAGLQTLINDPTLGASWTPSIPDFWEQRVLGMPLQKSLAHNAIEVDGELVLLDRQPPSPSAK</sequence>
<dbReference type="Proteomes" id="UP001562178">
    <property type="component" value="Unassembled WGS sequence"/>
</dbReference>
<comment type="caution">
    <text evidence="1">The sequence shown here is derived from an EMBL/GenBank/DDBJ whole genome shotgun (WGS) entry which is preliminary data.</text>
</comment>
<proteinExistence type="predicted"/>
<evidence type="ECO:0000313" key="2">
    <source>
        <dbReference type="Proteomes" id="UP001562178"/>
    </source>
</evidence>
<reference evidence="1 2" key="1">
    <citation type="journal article" date="2016" name="Int. J. Syst. Evol. Microbiol.">
        <title>Description of Comamonas sediminis sp. nov., isolated from lagoon sediments.</title>
        <authorList>
            <person name="Subhash Y."/>
            <person name="Bang J.J."/>
            <person name="You T.H."/>
            <person name="Lee S.S."/>
        </authorList>
    </citation>
    <scope>NUCLEOTIDE SEQUENCE [LARGE SCALE GENOMIC DNA]</scope>
    <source>
        <strain evidence="1 2">JCM 31169</strain>
    </source>
</reference>
<keyword evidence="2" id="KW-1185">Reference proteome</keyword>